<evidence type="ECO:0000259" key="11">
    <source>
        <dbReference type="PROSITE" id="PS51007"/>
    </source>
</evidence>
<dbReference type="RefSeq" id="WP_249867547.1">
    <property type="nucleotide sequence ID" value="NZ_JAMGBC010000001.1"/>
</dbReference>
<keyword evidence="8 10" id="KW-0472">Membrane</keyword>
<dbReference type="InterPro" id="IPR002326">
    <property type="entry name" value="Cyt_c1"/>
</dbReference>
<organism evidence="12 13">
    <name type="scientific">Sphingomonas anseongensis</name>
    <dbReference type="NCBI Taxonomy" id="2908207"/>
    <lineage>
        <taxon>Bacteria</taxon>
        <taxon>Pseudomonadati</taxon>
        <taxon>Pseudomonadota</taxon>
        <taxon>Alphaproteobacteria</taxon>
        <taxon>Sphingomonadales</taxon>
        <taxon>Sphingomonadaceae</taxon>
        <taxon>Sphingomonas</taxon>
    </lineage>
</organism>
<keyword evidence="5 9" id="KW-0479">Metal-binding</keyword>
<evidence type="ECO:0000256" key="4">
    <source>
        <dbReference type="ARBA" id="ARBA00022692"/>
    </source>
</evidence>
<evidence type="ECO:0000256" key="2">
    <source>
        <dbReference type="ARBA" id="ARBA00016165"/>
    </source>
</evidence>
<name>A0ABT0REB3_9SPHN</name>
<accession>A0ABT0REB3</accession>
<proteinExistence type="predicted"/>
<evidence type="ECO:0000313" key="13">
    <source>
        <dbReference type="Proteomes" id="UP001165343"/>
    </source>
</evidence>
<dbReference type="Pfam" id="PF02167">
    <property type="entry name" value="Cytochrom_C1"/>
    <property type="match status" value="1"/>
</dbReference>
<evidence type="ECO:0000256" key="5">
    <source>
        <dbReference type="ARBA" id="ARBA00022723"/>
    </source>
</evidence>
<dbReference type="Proteomes" id="UP001165343">
    <property type="component" value="Unassembled WGS sequence"/>
</dbReference>
<dbReference type="InterPro" id="IPR009056">
    <property type="entry name" value="Cyt_c-like_dom"/>
</dbReference>
<keyword evidence="4 10" id="KW-0812">Transmembrane</keyword>
<evidence type="ECO:0000313" key="12">
    <source>
        <dbReference type="EMBL" id="MCL6678602.1"/>
    </source>
</evidence>
<evidence type="ECO:0000256" key="8">
    <source>
        <dbReference type="ARBA" id="ARBA00023136"/>
    </source>
</evidence>
<dbReference type="PROSITE" id="PS51007">
    <property type="entry name" value="CYTC"/>
    <property type="match status" value="1"/>
</dbReference>
<keyword evidence="3 9" id="KW-0349">Heme</keyword>
<evidence type="ECO:0000256" key="3">
    <source>
        <dbReference type="ARBA" id="ARBA00022617"/>
    </source>
</evidence>
<keyword evidence="7 9" id="KW-0408">Iron</keyword>
<evidence type="ECO:0000256" key="9">
    <source>
        <dbReference type="PROSITE-ProRule" id="PRU00433"/>
    </source>
</evidence>
<comment type="caution">
    <text evidence="12">The sequence shown here is derived from an EMBL/GenBank/DDBJ whole genome shotgun (WGS) entry which is preliminary data.</text>
</comment>
<keyword evidence="6 10" id="KW-1133">Transmembrane helix</keyword>
<dbReference type="EMBL" id="JAMGBC010000001">
    <property type="protein sequence ID" value="MCL6678602.1"/>
    <property type="molecule type" value="Genomic_DNA"/>
</dbReference>
<dbReference type="PANTHER" id="PTHR10266">
    <property type="entry name" value="CYTOCHROME C1"/>
    <property type="match status" value="1"/>
</dbReference>
<dbReference type="Gene3D" id="1.20.5.100">
    <property type="entry name" value="Cytochrome c1, transmembrane anchor, C-terminal"/>
    <property type="match status" value="1"/>
</dbReference>
<evidence type="ECO:0000256" key="7">
    <source>
        <dbReference type="ARBA" id="ARBA00023004"/>
    </source>
</evidence>
<protein>
    <recommendedName>
        <fullName evidence="2">Cytochrome c1</fullName>
    </recommendedName>
</protein>
<gene>
    <name evidence="12" type="ORF">LZ519_04625</name>
</gene>
<keyword evidence="13" id="KW-1185">Reference proteome</keyword>
<feature type="domain" description="Cytochrome c" evidence="11">
    <location>
        <begin position="64"/>
        <end position="173"/>
    </location>
</feature>
<dbReference type="InterPro" id="IPR036909">
    <property type="entry name" value="Cyt_c-like_dom_sf"/>
</dbReference>
<evidence type="ECO:0000256" key="10">
    <source>
        <dbReference type="SAM" id="Phobius"/>
    </source>
</evidence>
<reference evidence="12" key="1">
    <citation type="submission" date="2022-05" db="EMBL/GenBank/DDBJ databases">
        <authorList>
            <person name="Jo J.-H."/>
            <person name="Im W.-T."/>
        </authorList>
    </citation>
    <scope>NUCLEOTIDE SEQUENCE</scope>
    <source>
        <strain evidence="12">RG327</strain>
    </source>
</reference>
<sequence length="316" mass="34888">MIFVRPIKYIVGLAFALVLLVSLFAGVKEYFSNPPEPLPESEFHKEPKALHLASDGAFGRFDKQQLQRGFQVYKEVCSACHSMNLVAFRNLEALGYSEAEVKAIANQWQTEVPSINPDTGETATRKAIPADHFPSPYPNEMAARAANNNAVPPDLSLITKAREGGAAYVYSLLTGYRNQEGYRNEKGELLLQKFPTAKTPPNLHFNPYFANLNLAMPPPLASDGQVQFADGTRPTVDQMAKDVSAFLVWTAEPNLERRHAAGLAVAIFLLLATILGYLAYRNTWAEAKRAVRVTGPLDPENKAKRRRASDNAGVTR</sequence>
<dbReference type="PRINTS" id="PR00603">
    <property type="entry name" value="CYTOCHROMEC1"/>
</dbReference>
<comment type="subcellular location">
    <subcellularLocation>
        <location evidence="1">Membrane</location>
    </subcellularLocation>
</comment>
<feature type="transmembrane region" description="Helical" evidence="10">
    <location>
        <begin position="260"/>
        <end position="280"/>
    </location>
</feature>
<evidence type="ECO:0000256" key="6">
    <source>
        <dbReference type="ARBA" id="ARBA00022989"/>
    </source>
</evidence>
<dbReference type="SUPFAM" id="SSF46626">
    <property type="entry name" value="Cytochrome c"/>
    <property type="match status" value="1"/>
</dbReference>
<evidence type="ECO:0000256" key="1">
    <source>
        <dbReference type="ARBA" id="ARBA00004370"/>
    </source>
</evidence>
<dbReference type="Gene3D" id="1.10.760.10">
    <property type="entry name" value="Cytochrome c-like domain"/>
    <property type="match status" value="1"/>
</dbReference>
<dbReference type="PANTHER" id="PTHR10266:SF3">
    <property type="entry name" value="CYTOCHROME C1, HEME PROTEIN, MITOCHONDRIAL"/>
    <property type="match status" value="1"/>
</dbReference>